<dbReference type="InterPro" id="IPR010666">
    <property type="entry name" value="Znf_GRF"/>
</dbReference>
<keyword evidence="3" id="KW-0862">Zinc</keyword>
<dbReference type="Pfam" id="PF06839">
    <property type="entry name" value="Zn_ribbon_GRF"/>
    <property type="match status" value="1"/>
</dbReference>
<protein>
    <recommendedName>
        <fullName evidence="5">GRF-type domain-containing protein</fullName>
    </recommendedName>
</protein>
<keyword evidence="1" id="KW-0479">Metal-binding</keyword>
<dbReference type="AlphaFoldDB" id="A0ABD3SNI1"/>
<comment type="caution">
    <text evidence="6">The sequence shown here is derived from an EMBL/GenBank/DDBJ whole genome shotgun (WGS) entry which is preliminary data.</text>
</comment>
<dbReference type="GO" id="GO:0008270">
    <property type="term" value="F:zinc ion binding"/>
    <property type="evidence" value="ECO:0007669"/>
    <property type="project" value="UniProtKB-KW"/>
</dbReference>
<accession>A0ABD3SNI1</accession>
<evidence type="ECO:0000256" key="4">
    <source>
        <dbReference type="PROSITE-ProRule" id="PRU01343"/>
    </source>
</evidence>
<dbReference type="PROSITE" id="PS51999">
    <property type="entry name" value="ZF_GRF"/>
    <property type="match status" value="1"/>
</dbReference>
<keyword evidence="2 4" id="KW-0863">Zinc-finger</keyword>
<sequence>MENNHSSSNSSGSGVSVGDRLCHCGASVKLYTAYTKLNNGRRFLRCGGVQGQKCDFFEWVDPYMCAQAHSINPGLLVRVNHLDDENRRMETVIVPWRQK</sequence>
<dbReference type="PANTHER" id="PTHR33248">
    <property type="entry name" value="ZINC ION-BINDING PROTEIN"/>
    <property type="match status" value="1"/>
</dbReference>
<gene>
    <name evidence="6" type="ORF">ACJIZ3_022175</name>
</gene>
<name>A0ABD3SNI1_9LAMI</name>
<evidence type="ECO:0000313" key="6">
    <source>
        <dbReference type="EMBL" id="KAL3826146.1"/>
    </source>
</evidence>
<organism evidence="6 7">
    <name type="scientific">Penstemon smallii</name>
    <dbReference type="NCBI Taxonomy" id="265156"/>
    <lineage>
        <taxon>Eukaryota</taxon>
        <taxon>Viridiplantae</taxon>
        <taxon>Streptophyta</taxon>
        <taxon>Embryophyta</taxon>
        <taxon>Tracheophyta</taxon>
        <taxon>Spermatophyta</taxon>
        <taxon>Magnoliopsida</taxon>
        <taxon>eudicotyledons</taxon>
        <taxon>Gunneridae</taxon>
        <taxon>Pentapetalae</taxon>
        <taxon>asterids</taxon>
        <taxon>lamiids</taxon>
        <taxon>Lamiales</taxon>
        <taxon>Plantaginaceae</taxon>
        <taxon>Cheloneae</taxon>
        <taxon>Penstemon</taxon>
    </lineage>
</organism>
<feature type="domain" description="GRF-type" evidence="5">
    <location>
        <begin position="22"/>
        <end position="63"/>
    </location>
</feature>
<dbReference type="Proteomes" id="UP001634393">
    <property type="component" value="Unassembled WGS sequence"/>
</dbReference>
<evidence type="ECO:0000256" key="2">
    <source>
        <dbReference type="ARBA" id="ARBA00022771"/>
    </source>
</evidence>
<evidence type="ECO:0000256" key="3">
    <source>
        <dbReference type="ARBA" id="ARBA00022833"/>
    </source>
</evidence>
<evidence type="ECO:0000256" key="1">
    <source>
        <dbReference type="ARBA" id="ARBA00022723"/>
    </source>
</evidence>
<evidence type="ECO:0000313" key="7">
    <source>
        <dbReference type="Proteomes" id="UP001634393"/>
    </source>
</evidence>
<reference evidence="6 7" key="1">
    <citation type="submission" date="2024-12" db="EMBL/GenBank/DDBJ databases">
        <title>The unique morphological basis and parallel evolutionary history of personate flowers in Penstemon.</title>
        <authorList>
            <person name="Depatie T.H."/>
            <person name="Wessinger C.A."/>
        </authorList>
    </citation>
    <scope>NUCLEOTIDE SEQUENCE [LARGE SCALE GENOMIC DNA]</scope>
    <source>
        <strain evidence="6">WTNN_2</strain>
        <tissue evidence="6">Leaf</tissue>
    </source>
</reference>
<proteinExistence type="predicted"/>
<keyword evidence="7" id="KW-1185">Reference proteome</keyword>
<evidence type="ECO:0000259" key="5">
    <source>
        <dbReference type="PROSITE" id="PS51999"/>
    </source>
</evidence>
<dbReference type="EMBL" id="JBJXBP010000006">
    <property type="protein sequence ID" value="KAL3826146.1"/>
    <property type="molecule type" value="Genomic_DNA"/>
</dbReference>